<gene>
    <name evidence="1" type="ORF">PITCH_A1910044</name>
</gene>
<evidence type="ECO:0000313" key="1">
    <source>
        <dbReference type="EMBL" id="SPD73638.1"/>
    </source>
</evidence>
<proteinExistence type="predicted"/>
<accession>A0A445MVZ0</accession>
<protein>
    <recommendedName>
        <fullName evidence="2">Pyruvate formate-lyase activating enzyme</fullName>
    </recommendedName>
</protein>
<evidence type="ECO:0008006" key="2">
    <source>
        <dbReference type="Google" id="ProtNLM"/>
    </source>
</evidence>
<dbReference type="AlphaFoldDB" id="A0A445MVZ0"/>
<dbReference type="Pfam" id="PF08735">
    <property type="entry name" value="DUF1786"/>
    <property type="match status" value="1"/>
</dbReference>
<dbReference type="InterPro" id="IPR014846">
    <property type="entry name" value="DUF1786_pyruvate_format-lyase"/>
</dbReference>
<name>A0A445MVZ0_9BACT</name>
<dbReference type="EMBL" id="OJIN01000103">
    <property type="protein sequence ID" value="SPD73638.1"/>
    <property type="molecule type" value="Genomic_DNA"/>
</dbReference>
<organism evidence="1">
    <name type="scientific">uncultured Desulfobacterium sp</name>
    <dbReference type="NCBI Taxonomy" id="201089"/>
    <lineage>
        <taxon>Bacteria</taxon>
        <taxon>Pseudomonadati</taxon>
        <taxon>Thermodesulfobacteriota</taxon>
        <taxon>Desulfobacteria</taxon>
        <taxon>Desulfobacterales</taxon>
        <taxon>Desulfobacteriaceae</taxon>
        <taxon>Desulfobacterium</taxon>
        <taxon>environmental samples</taxon>
    </lineage>
</organism>
<sequence length="353" mass="37971">MSRFLLVDIGAGTMDVLYIDDESETHYKAVVKSPVIDIAQKAAAIEGNLIVTGCEMGGGPISNVLRQQAETHEVVMSASSAATIHHDLARVRSNGIRVVEDVDAEALVGDSNYNHLIIQDLQTERLKGIVEGFGVPFSFDVVGVCAQDHGVPGPGVSHLDFRHNIFKATLDKEPFAHALLFRGSDVPNYLSRLSSIAATAGGLPCKEIYVMDSGMAAIQGASMDNEARSRQNFLVLDVATSHTLGAAITGQEIAGFFEYHTRDITFGRLAGLLQELADGRINHKKLLEEGGHGAYIRRHFGFKAAEVIIVTGPRRALVQDLNLSVPMVLGAPFGDNMMTGTAGLLEAIRRRKG</sequence>
<reference evidence="1" key="1">
    <citation type="submission" date="2018-01" db="EMBL/GenBank/DDBJ databases">
        <authorList>
            <person name="Regsiter A."/>
            <person name="William W."/>
        </authorList>
    </citation>
    <scope>NUCLEOTIDE SEQUENCE</scope>
    <source>
        <strain evidence="1">TRIP AH-1</strain>
    </source>
</reference>